<reference evidence="1 3" key="1">
    <citation type="submission" date="2016-10" db="EMBL/GenBank/DDBJ databases">
        <title>Complete Genome Sequence of Acetogen Clostridium formicoaceticum ATCC 27076.</title>
        <authorList>
            <person name="Bao T."/>
            <person name="Cheng C."/>
            <person name="Zhao J."/>
            <person name="Yang S.-T."/>
            <person name="Wang J."/>
            <person name="Wang M."/>
        </authorList>
    </citation>
    <scope>NUCLEOTIDE SEQUENCE [LARGE SCALE GENOMIC DNA]</scope>
    <source>
        <strain evidence="1 3">ATCC 27076</strain>
    </source>
</reference>
<gene>
    <name evidence="1" type="ORF">BJL90_01150</name>
    <name evidence="2" type="ORF">CLFO_34630</name>
</gene>
<evidence type="ECO:0000313" key="4">
    <source>
        <dbReference type="Proteomes" id="UP000192478"/>
    </source>
</evidence>
<dbReference type="AlphaFoldDB" id="A0AAC9RNW6"/>
<reference evidence="2 4" key="2">
    <citation type="submission" date="2017-03" db="EMBL/GenBank/DDBJ databases">
        <title>Complete sequence of Clostridium formicaceticum DSM 92.</title>
        <authorList>
            <person name="Poehlein A."/>
            <person name="Karl M."/>
            <person name="Bengelsdorf F.R."/>
            <person name="Duerre P."/>
            <person name="Daniel R."/>
        </authorList>
    </citation>
    <scope>NUCLEOTIDE SEQUENCE [LARGE SCALE GENOMIC DNA]</scope>
    <source>
        <strain evidence="2 4">DSM 92</strain>
    </source>
</reference>
<sequence length="144" mass="16617">MACYLRIKGKDSEIELDKKYIEEVKFIFDSPDETQSRATKSDIMIEISGKIESDSCKVSEAIFSWAILNSGDTYRQVNVQAISQDDKVLRYYSFPEAFVVDYFESFKQESGEGEFVLKIKQKGDKLDNISINSDYGFDVENKWL</sequence>
<dbReference type="Proteomes" id="UP000192478">
    <property type="component" value="Chromosome"/>
</dbReference>
<dbReference type="EMBL" id="CP020559">
    <property type="protein sequence ID" value="ARE89057.1"/>
    <property type="molecule type" value="Genomic_DNA"/>
</dbReference>
<evidence type="ECO:0000313" key="1">
    <source>
        <dbReference type="EMBL" id="AOY74681.1"/>
    </source>
</evidence>
<accession>A0AAC9RNW6</accession>
<dbReference type="RefSeq" id="WP_070963556.1">
    <property type="nucleotide sequence ID" value="NZ_CP017603.1"/>
</dbReference>
<organism evidence="2 4">
    <name type="scientific">Clostridium formicaceticum</name>
    <dbReference type="NCBI Taxonomy" id="1497"/>
    <lineage>
        <taxon>Bacteria</taxon>
        <taxon>Bacillati</taxon>
        <taxon>Bacillota</taxon>
        <taxon>Clostridia</taxon>
        <taxon>Eubacteriales</taxon>
        <taxon>Clostridiaceae</taxon>
        <taxon>Clostridium</taxon>
    </lineage>
</organism>
<dbReference type="KEGG" id="cfm:BJL90_01150"/>
<evidence type="ECO:0000313" key="2">
    <source>
        <dbReference type="EMBL" id="ARE89057.1"/>
    </source>
</evidence>
<keyword evidence="3" id="KW-1185">Reference proteome</keyword>
<name>A0AAC9RNW6_9CLOT</name>
<protein>
    <submittedName>
        <fullName evidence="2">Uncharacterized protein</fullName>
    </submittedName>
</protein>
<dbReference type="EMBL" id="CP017603">
    <property type="protein sequence ID" value="AOY74681.1"/>
    <property type="molecule type" value="Genomic_DNA"/>
</dbReference>
<proteinExistence type="predicted"/>
<evidence type="ECO:0000313" key="3">
    <source>
        <dbReference type="Proteomes" id="UP000177894"/>
    </source>
</evidence>
<dbReference type="Proteomes" id="UP000177894">
    <property type="component" value="Chromosome"/>
</dbReference>